<keyword evidence="9" id="KW-0418">Kinase</keyword>
<keyword evidence="11" id="KW-1133">Transmembrane helix</keyword>
<dbReference type="CDD" id="cd16922">
    <property type="entry name" value="HATPase_EvgS-ArcB-TorS-like"/>
    <property type="match status" value="1"/>
</dbReference>
<dbReference type="SUPFAM" id="SSF52172">
    <property type="entry name" value="CheY-like"/>
    <property type="match status" value="1"/>
</dbReference>
<dbReference type="InterPro" id="IPR013655">
    <property type="entry name" value="PAS_fold_3"/>
</dbReference>
<dbReference type="PANTHER" id="PTHR45339">
    <property type="entry name" value="HYBRID SIGNAL TRANSDUCTION HISTIDINE KINASE J"/>
    <property type="match status" value="1"/>
</dbReference>
<feature type="domain" description="PAC" evidence="18">
    <location>
        <begin position="494"/>
        <end position="547"/>
    </location>
</feature>
<dbReference type="InterPro" id="IPR013656">
    <property type="entry name" value="PAS_4"/>
</dbReference>
<dbReference type="SMART" id="SM00387">
    <property type="entry name" value="HATPase_c"/>
    <property type="match status" value="1"/>
</dbReference>
<feature type="region of interest" description="Disordered" evidence="14">
    <location>
        <begin position="356"/>
        <end position="439"/>
    </location>
</feature>
<dbReference type="PROSITE" id="PS50110">
    <property type="entry name" value="RESPONSE_REGULATORY"/>
    <property type="match status" value="1"/>
</dbReference>
<dbReference type="InterPro" id="IPR005467">
    <property type="entry name" value="His_kinase_dom"/>
</dbReference>
<dbReference type="FunFam" id="3.30.450.20:FF:000099">
    <property type="entry name" value="Sensory box sensor histidine kinase"/>
    <property type="match status" value="1"/>
</dbReference>
<dbReference type="Pfam" id="PF00512">
    <property type="entry name" value="HisKA"/>
    <property type="match status" value="1"/>
</dbReference>
<dbReference type="SMART" id="SM00086">
    <property type="entry name" value="PAC"/>
    <property type="match status" value="2"/>
</dbReference>
<dbReference type="PROSITE" id="PS50109">
    <property type="entry name" value="HIS_KIN"/>
    <property type="match status" value="1"/>
</dbReference>
<reference evidence="19" key="1">
    <citation type="submission" date="2021-01" db="EMBL/GenBank/DDBJ databases">
        <authorList>
            <person name="Kaushik A."/>
        </authorList>
    </citation>
    <scope>NUCLEOTIDE SEQUENCE</scope>
    <source>
        <strain evidence="19">AG1-1C</strain>
    </source>
</reference>
<evidence type="ECO:0000256" key="7">
    <source>
        <dbReference type="ARBA" id="ARBA00022692"/>
    </source>
</evidence>
<dbReference type="InterPro" id="IPR036890">
    <property type="entry name" value="HATPase_C_sf"/>
</dbReference>
<evidence type="ECO:0000256" key="9">
    <source>
        <dbReference type="ARBA" id="ARBA00022777"/>
    </source>
</evidence>
<dbReference type="InterPro" id="IPR001789">
    <property type="entry name" value="Sig_transdc_resp-reg_receiver"/>
</dbReference>
<feature type="domain" description="Response regulatory" evidence="16">
    <location>
        <begin position="1158"/>
        <end position="1259"/>
    </location>
</feature>
<dbReference type="SUPFAM" id="SSF55785">
    <property type="entry name" value="PYP-like sensor domain (PAS domain)"/>
    <property type="match status" value="2"/>
</dbReference>
<evidence type="ECO:0000313" key="20">
    <source>
        <dbReference type="Proteomes" id="UP000663846"/>
    </source>
</evidence>
<dbReference type="SUPFAM" id="SSF55874">
    <property type="entry name" value="ATPase domain of HSP90 chaperone/DNA topoisomerase II/histidine kinase"/>
    <property type="match status" value="1"/>
</dbReference>
<evidence type="ECO:0000256" key="4">
    <source>
        <dbReference type="ARBA" id="ARBA00022475"/>
    </source>
</evidence>
<keyword evidence="4" id="KW-1003">Cell membrane</keyword>
<dbReference type="GO" id="GO:0000155">
    <property type="term" value="F:phosphorelay sensor kinase activity"/>
    <property type="evidence" value="ECO:0007669"/>
    <property type="project" value="InterPro"/>
</dbReference>
<feature type="domain" description="PAC" evidence="18">
    <location>
        <begin position="623"/>
        <end position="675"/>
    </location>
</feature>
<evidence type="ECO:0000256" key="10">
    <source>
        <dbReference type="ARBA" id="ARBA00022840"/>
    </source>
</evidence>
<keyword evidence="7" id="KW-0812">Transmembrane</keyword>
<dbReference type="SMART" id="SM00388">
    <property type="entry name" value="HisKA"/>
    <property type="match status" value="1"/>
</dbReference>
<dbReference type="Gene3D" id="1.10.287.130">
    <property type="match status" value="1"/>
</dbReference>
<dbReference type="AlphaFoldDB" id="A0A8H3C8U7"/>
<feature type="compositionally biased region" description="Low complexity" evidence="14">
    <location>
        <begin position="715"/>
        <end position="726"/>
    </location>
</feature>
<dbReference type="Pfam" id="PF08448">
    <property type="entry name" value="PAS_4"/>
    <property type="match status" value="1"/>
</dbReference>
<feature type="domain" description="Histidine kinase" evidence="15">
    <location>
        <begin position="878"/>
        <end position="1099"/>
    </location>
</feature>
<dbReference type="Proteomes" id="UP000663846">
    <property type="component" value="Unassembled WGS sequence"/>
</dbReference>
<comment type="subcellular location">
    <subcellularLocation>
        <location evidence="2">Cell membrane</location>
        <topology evidence="2">Multi-pass membrane protein</topology>
    </subcellularLocation>
</comment>
<evidence type="ECO:0000259" key="15">
    <source>
        <dbReference type="PROSITE" id="PS50109"/>
    </source>
</evidence>
<protein>
    <recommendedName>
        <fullName evidence="3">histidine kinase</fullName>
        <ecNumber evidence="3">2.7.13.3</ecNumber>
    </recommendedName>
</protein>
<dbReference type="InterPro" id="IPR004358">
    <property type="entry name" value="Sig_transdc_His_kin-like_C"/>
</dbReference>
<feature type="compositionally biased region" description="Polar residues" evidence="14">
    <location>
        <begin position="416"/>
        <end position="434"/>
    </location>
</feature>
<dbReference type="PANTHER" id="PTHR45339:SF5">
    <property type="entry name" value="HISTIDINE KINASE"/>
    <property type="match status" value="1"/>
</dbReference>
<keyword evidence="8" id="KW-0547">Nucleotide-binding</keyword>
<evidence type="ECO:0000256" key="12">
    <source>
        <dbReference type="ARBA" id="ARBA00023136"/>
    </source>
</evidence>
<dbReference type="GO" id="GO:0005524">
    <property type="term" value="F:ATP binding"/>
    <property type="evidence" value="ECO:0007669"/>
    <property type="project" value="UniProtKB-KW"/>
</dbReference>
<feature type="compositionally biased region" description="Low complexity" evidence="14">
    <location>
        <begin position="177"/>
        <end position="222"/>
    </location>
</feature>
<dbReference type="FunFam" id="1.10.287.130:FF:000003">
    <property type="entry name" value="Histidine kinase"/>
    <property type="match status" value="1"/>
</dbReference>
<evidence type="ECO:0000313" key="19">
    <source>
        <dbReference type="EMBL" id="CAE6475552.1"/>
    </source>
</evidence>
<dbReference type="Gene3D" id="3.30.450.20">
    <property type="entry name" value="PAS domain"/>
    <property type="match status" value="3"/>
</dbReference>
<dbReference type="InterPro" id="IPR001610">
    <property type="entry name" value="PAC"/>
</dbReference>
<dbReference type="NCBIfam" id="TIGR00229">
    <property type="entry name" value="sensory_box"/>
    <property type="match status" value="1"/>
</dbReference>
<dbReference type="SUPFAM" id="SSF47384">
    <property type="entry name" value="Homodimeric domain of signal transducing histidine kinase"/>
    <property type="match status" value="1"/>
</dbReference>
<dbReference type="InterPro" id="IPR003661">
    <property type="entry name" value="HisK_dim/P_dom"/>
</dbReference>
<organism evidence="19 20">
    <name type="scientific">Rhizoctonia solani</name>
    <dbReference type="NCBI Taxonomy" id="456999"/>
    <lineage>
        <taxon>Eukaryota</taxon>
        <taxon>Fungi</taxon>
        <taxon>Dikarya</taxon>
        <taxon>Basidiomycota</taxon>
        <taxon>Agaricomycotina</taxon>
        <taxon>Agaricomycetes</taxon>
        <taxon>Cantharellales</taxon>
        <taxon>Ceratobasidiaceae</taxon>
        <taxon>Rhizoctonia</taxon>
    </lineage>
</organism>
<dbReference type="Gene3D" id="3.30.565.10">
    <property type="entry name" value="Histidine kinase-like ATPase, C-terminal domain"/>
    <property type="match status" value="1"/>
</dbReference>
<keyword evidence="5 13" id="KW-0597">Phosphoprotein</keyword>
<dbReference type="CDD" id="cd00130">
    <property type="entry name" value="PAS"/>
    <property type="match status" value="1"/>
</dbReference>
<evidence type="ECO:0000256" key="2">
    <source>
        <dbReference type="ARBA" id="ARBA00004651"/>
    </source>
</evidence>
<dbReference type="Gene3D" id="3.40.50.2300">
    <property type="match status" value="1"/>
</dbReference>
<dbReference type="SMART" id="SM00091">
    <property type="entry name" value="PAS"/>
    <property type="match status" value="2"/>
</dbReference>
<dbReference type="PROSITE" id="PS50112">
    <property type="entry name" value="PAS"/>
    <property type="match status" value="1"/>
</dbReference>
<evidence type="ECO:0000256" key="11">
    <source>
        <dbReference type="ARBA" id="ARBA00022989"/>
    </source>
</evidence>
<comment type="catalytic activity">
    <reaction evidence="1">
        <text>ATP + protein L-histidine = ADP + protein N-phospho-L-histidine.</text>
        <dbReference type="EC" id="2.7.13.3"/>
    </reaction>
</comment>
<dbReference type="FunFam" id="3.30.565.10:FF:000010">
    <property type="entry name" value="Sensor histidine kinase RcsC"/>
    <property type="match status" value="1"/>
</dbReference>
<evidence type="ECO:0000259" key="16">
    <source>
        <dbReference type="PROSITE" id="PS50110"/>
    </source>
</evidence>
<feature type="region of interest" description="Disordered" evidence="14">
    <location>
        <begin position="710"/>
        <end position="748"/>
    </location>
</feature>
<dbReference type="SMART" id="SM00448">
    <property type="entry name" value="REC"/>
    <property type="match status" value="1"/>
</dbReference>
<dbReference type="PRINTS" id="PR00344">
    <property type="entry name" value="BCTRLSENSOR"/>
</dbReference>
<dbReference type="Pfam" id="PF08447">
    <property type="entry name" value="PAS_3"/>
    <property type="match status" value="1"/>
</dbReference>
<feature type="modified residue" description="4-aspartylphosphate" evidence="13">
    <location>
        <position position="1207"/>
    </location>
</feature>
<accession>A0A8H3C8U7</accession>
<feature type="domain" description="PAS" evidence="17">
    <location>
        <begin position="11"/>
        <end position="49"/>
    </location>
</feature>
<keyword evidence="6" id="KW-0808">Transferase</keyword>
<dbReference type="InterPro" id="IPR035965">
    <property type="entry name" value="PAS-like_dom_sf"/>
</dbReference>
<dbReference type="InterPro" id="IPR011006">
    <property type="entry name" value="CheY-like_superfamily"/>
</dbReference>
<evidence type="ECO:0000256" key="13">
    <source>
        <dbReference type="PROSITE-ProRule" id="PRU00169"/>
    </source>
</evidence>
<evidence type="ECO:0000259" key="18">
    <source>
        <dbReference type="PROSITE" id="PS50113"/>
    </source>
</evidence>
<evidence type="ECO:0000256" key="3">
    <source>
        <dbReference type="ARBA" id="ARBA00012438"/>
    </source>
</evidence>
<evidence type="ECO:0000256" key="6">
    <source>
        <dbReference type="ARBA" id="ARBA00022679"/>
    </source>
</evidence>
<keyword evidence="12" id="KW-0472">Membrane</keyword>
<feature type="region of interest" description="Disordered" evidence="14">
    <location>
        <begin position="156"/>
        <end position="230"/>
    </location>
</feature>
<sequence>MLDLHEAMRGLRFAPEALAVLDANRQVRVISRQAERLFGVPAAEIVGRTTNHLWAAEAKSTFMLALNEAAQRIGHADTAAPVIRRLKTEKTMVDMSVAAWHPTDDPMYATAKSPKNALPAPRTIMIHECFYTISLRDVATPRRTSRRSRKLYDHRAYLEIPTPSPTEDGGSPSVDFSPSLSPLAYSPASQIVSPPTSITHSPSPLSIPHRSAPSPTLSRSSSSPPPTSIIDMLRDGVMDAIDTGVMALSLDGTVAVRNQKWLDISGGGEVGCFYLSRNSPAGSEHGSSSPPRLDLATSVLSQISTWHPSIVLTDVDFTSQLNPVDHPLYQAAILGQVVVETRCGAIRLEGEAHYIQPQKKEGENHSMEPDENPYVPKPIPISEIEHSDTTADYEDSPRWGGSIAGKSEIGTESIRSETTGTLRAPSPTATTSSLPADPSLWEVRPTLDTEMSAPSESSGSYFPSIASEIVPFIPSSSCPLLTRLPHTPIGEHLYTEPMSPGSLPKGTKLILEISARPMRDARGELIGGVMTMRDVTQKEKERMESIHHESDMQFEQVCDCLPQIVWTAQPDGYVTYFNKVWYQYTGVDPLNSEGLGWQGRFHPDDMPSTSEAWSHALHTGEMYEITYRCLRKDNVYRWMVGRALPIKDAHGGIIKWVGTCTDIHDTVEALAESKRAKERLQMTLLHAAVTLWTVDQDMKVTIAEGPGVRQLKLMGSPHGSTSTSSSRSDHSSSDALQPHTSSYPSQATSRTRFLRNNTMLGRCIYEVWDASLIGPAIERAFAGERVVQEMEIEGRWFRTQCTPMREEWEVYGEGVGANMVDVEDNRPVVGVVGVSMDITERKLAEVKLRESFAERSRLLASETAAKEASRLKSQFLANMSHEIRTPIAGVIGLSELLCDTNLNPEQRGIAENIQRSADALLTVINDILDFSKVEMGKLDIDYIPFSLGIVILDTKNMLSFATSKKGLTFKEEANLAYAGRVMGDPGRLRQVLTNLLTNSIKFTSEGSITLRAIEEFEDKDIVRVRFSVEDEGVGIADSIRQRLFQPFSQADSSTARRYGGTGLGLTISKNLVELMGGHIGLESKEGQGTCAWFSIPFQKAREEGKSSSSSSELSIKEAAASECSMTPQTNNGLLGSNLVNGMAPRPSGSLQRPREGIWILVAEDNLINQQIALKTLRKMGFNAEAVDNGKEVLAAIERRTYDLILMDCQMPEMDGYEATLCIRQLQSAEACSVPIIAMTASAIRGDKEKCLRGKLLIFN</sequence>
<evidence type="ECO:0000259" key="17">
    <source>
        <dbReference type="PROSITE" id="PS50112"/>
    </source>
</evidence>
<dbReference type="CDD" id="cd00082">
    <property type="entry name" value="HisKA"/>
    <property type="match status" value="1"/>
</dbReference>
<dbReference type="CDD" id="cd17546">
    <property type="entry name" value="REC_hyHK_CKI1_RcsC-like"/>
    <property type="match status" value="1"/>
</dbReference>
<gene>
    <name evidence="19" type="ORF">RDB_LOCUS183985</name>
</gene>
<comment type="caution">
    <text evidence="19">The sequence shown here is derived from an EMBL/GenBank/DDBJ whole genome shotgun (WGS) entry which is preliminary data.</text>
</comment>
<dbReference type="Pfam" id="PF13426">
    <property type="entry name" value="PAS_9"/>
    <property type="match status" value="1"/>
</dbReference>
<proteinExistence type="predicted"/>
<evidence type="ECO:0000256" key="1">
    <source>
        <dbReference type="ARBA" id="ARBA00000085"/>
    </source>
</evidence>
<dbReference type="InterPro" id="IPR000014">
    <property type="entry name" value="PAS"/>
</dbReference>
<keyword evidence="10" id="KW-0067">ATP-binding</keyword>
<feature type="compositionally biased region" description="Polar residues" evidence="14">
    <location>
        <begin position="738"/>
        <end position="748"/>
    </location>
</feature>
<dbReference type="InterPro" id="IPR003594">
    <property type="entry name" value="HATPase_dom"/>
</dbReference>
<dbReference type="InterPro" id="IPR036097">
    <property type="entry name" value="HisK_dim/P_sf"/>
</dbReference>
<dbReference type="EMBL" id="CAJMWS010001211">
    <property type="protein sequence ID" value="CAE6475552.1"/>
    <property type="molecule type" value="Genomic_DNA"/>
</dbReference>
<dbReference type="PROSITE" id="PS50113">
    <property type="entry name" value="PAC"/>
    <property type="match status" value="2"/>
</dbReference>
<name>A0A8H3C8U7_9AGAM</name>
<dbReference type="Pfam" id="PF02518">
    <property type="entry name" value="HATPase_c"/>
    <property type="match status" value="1"/>
</dbReference>
<dbReference type="InterPro" id="IPR000700">
    <property type="entry name" value="PAS-assoc_C"/>
</dbReference>
<evidence type="ECO:0000256" key="5">
    <source>
        <dbReference type="ARBA" id="ARBA00022553"/>
    </source>
</evidence>
<evidence type="ECO:0000256" key="14">
    <source>
        <dbReference type="SAM" id="MobiDB-lite"/>
    </source>
</evidence>
<dbReference type="EC" id="2.7.13.3" evidence="3"/>
<dbReference type="Pfam" id="PF00072">
    <property type="entry name" value="Response_reg"/>
    <property type="match status" value="1"/>
</dbReference>
<dbReference type="GO" id="GO:0005886">
    <property type="term" value="C:plasma membrane"/>
    <property type="evidence" value="ECO:0007669"/>
    <property type="project" value="UniProtKB-SubCell"/>
</dbReference>
<evidence type="ECO:0000256" key="8">
    <source>
        <dbReference type="ARBA" id="ARBA00022741"/>
    </source>
</evidence>
<feature type="compositionally biased region" description="Basic and acidic residues" evidence="14">
    <location>
        <begin position="356"/>
        <end position="368"/>
    </location>
</feature>